<feature type="compositionally biased region" description="Basic and acidic residues" evidence="1">
    <location>
        <begin position="79"/>
        <end position="138"/>
    </location>
</feature>
<sequence>MPIRWTPEKDAVLLKAIFEKYNISLGCTWKAIQNRLHVWKSNGKPTVDRTTTTTTPSKKKVASSVRTSGGSSKTKGKASGRDGDPQDKEKYLESPRGHKRTRESDHDSYDDAEEKDYKKIKTEDLTHEYNGEGKFDGF</sequence>
<evidence type="ECO:0000313" key="2">
    <source>
        <dbReference type="EMBL" id="PSN71599.1"/>
    </source>
</evidence>
<proteinExistence type="predicted"/>
<reference evidence="2 3" key="1">
    <citation type="journal article" date="2018" name="Front. Microbiol.">
        <title>Genome-Wide Analysis of Corynespora cassiicola Leaf Fall Disease Putative Effectors.</title>
        <authorList>
            <person name="Lopez D."/>
            <person name="Ribeiro S."/>
            <person name="Label P."/>
            <person name="Fumanal B."/>
            <person name="Venisse J.S."/>
            <person name="Kohler A."/>
            <person name="de Oliveira R.R."/>
            <person name="Labutti K."/>
            <person name="Lipzen A."/>
            <person name="Lail K."/>
            <person name="Bauer D."/>
            <person name="Ohm R.A."/>
            <person name="Barry K.W."/>
            <person name="Spatafora J."/>
            <person name="Grigoriev I.V."/>
            <person name="Martin F.M."/>
            <person name="Pujade-Renaud V."/>
        </authorList>
    </citation>
    <scope>NUCLEOTIDE SEQUENCE [LARGE SCALE GENOMIC DNA]</scope>
    <source>
        <strain evidence="2 3">Philippines</strain>
    </source>
</reference>
<protein>
    <submittedName>
        <fullName evidence="2">Uncharacterized protein</fullName>
    </submittedName>
</protein>
<dbReference type="OrthoDB" id="5418867at2759"/>
<dbReference type="EMBL" id="KZ678131">
    <property type="protein sequence ID" value="PSN71599.1"/>
    <property type="molecule type" value="Genomic_DNA"/>
</dbReference>
<dbReference type="Proteomes" id="UP000240883">
    <property type="component" value="Unassembled WGS sequence"/>
</dbReference>
<accession>A0A2T2P1U4</accession>
<evidence type="ECO:0000256" key="1">
    <source>
        <dbReference type="SAM" id="MobiDB-lite"/>
    </source>
</evidence>
<keyword evidence="3" id="KW-1185">Reference proteome</keyword>
<feature type="region of interest" description="Disordered" evidence="1">
    <location>
        <begin position="40"/>
        <end position="138"/>
    </location>
</feature>
<gene>
    <name evidence="2" type="ORF">BS50DRAFT_618576</name>
</gene>
<name>A0A2T2P1U4_CORCC</name>
<dbReference type="STRING" id="1448308.A0A2T2P1U4"/>
<feature type="compositionally biased region" description="Low complexity" evidence="1">
    <location>
        <begin position="62"/>
        <end position="73"/>
    </location>
</feature>
<organism evidence="2 3">
    <name type="scientific">Corynespora cassiicola Philippines</name>
    <dbReference type="NCBI Taxonomy" id="1448308"/>
    <lineage>
        <taxon>Eukaryota</taxon>
        <taxon>Fungi</taxon>
        <taxon>Dikarya</taxon>
        <taxon>Ascomycota</taxon>
        <taxon>Pezizomycotina</taxon>
        <taxon>Dothideomycetes</taxon>
        <taxon>Pleosporomycetidae</taxon>
        <taxon>Pleosporales</taxon>
        <taxon>Corynesporascaceae</taxon>
        <taxon>Corynespora</taxon>
    </lineage>
</organism>
<dbReference type="AlphaFoldDB" id="A0A2T2P1U4"/>
<evidence type="ECO:0000313" key="3">
    <source>
        <dbReference type="Proteomes" id="UP000240883"/>
    </source>
</evidence>